<proteinExistence type="predicted"/>
<organism evidence="1 2">
    <name type="scientific">Methanosarcina siciliae HI350</name>
    <dbReference type="NCBI Taxonomy" id="1434119"/>
    <lineage>
        <taxon>Archaea</taxon>
        <taxon>Methanobacteriati</taxon>
        <taxon>Methanobacteriota</taxon>
        <taxon>Stenosarchaea group</taxon>
        <taxon>Methanomicrobia</taxon>
        <taxon>Methanosarcinales</taxon>
        <taxon>Methanosarcinaceae</taxon>
        <taxon>Methanosarcina</taxon>
    </lineage>
</organism>
<dbReference type="EMBL" id="CP009507">
    <property type="protein sequence ID" value="AKB34297.1"/>
    <property type="molecule type" value="Genomic_DNA"/>
</dbReference>
<dbReference type="Proteomes" id="UP000033092">
    <property type="component" value="Chromosome"/>
</dbReference>
<sequence length="66" mass="7562">MPFSGGFAAQKPEKRLDTQNLKHLSKRVSKKEKQEKSHFQTLLPFEGFEEKNVKPEALGQVSPIYC</sequence>
<dbReference type="KEGG" id="msz:MSSIH_3607"/>
<name>A0A0E3PJ90_9EURY</name>
<reference evidence="1 2" key="1">
    <citation type="submission" date="2014-07" db="EMBL/GenBank/DDBJ databases">
        <title>Methanogenic archaea and the global carbon cycle.</title>
        <authorList>
            <person name="Henriksen J.R."/>
            <person name="Luke J."/>
            <person name="Reinhart S."/>
            <person name="Benedict M.N."/>
            <person name="Youngblut N.D."/>
            <person name="Metcalf M.E."/>
            <person name="Whitaker R.J."/>
            <person name="Metcalf W.W."/>
        </authorList>
    </citation>
    <scope>NUCLEOTIDE SEQUENCE [LARGE SCALE GENOMIC DNA]</scope>
    <source>
        <strain evidence="1 2">HI350</strain>
    </source>
</reference>
<protein>
    <submittedName>
        <fullName evidence="1">Uncharacterized protein</fullName>
    </submittedName>
</protein>
<dbReference type="PATRIC" id="fig|1434119.4.peg.4689"/>
<evidence type="ECO:0000313" key="2">
    <source>
        <dbReference type="Proteomes" id="UP000033092"/>
    </source>
</evidence>
<dbReference type="HOGENOM" id="CLU_2820968_0_0_2"/>
<accession>A0A0E3PJ90</accession>
<evidence type="ECO:0000313" key="1">
    <source>
        <dbReference type="EMBL" id="AKB34297.1"/>
    </source>
</evidence>
<dbReference type="AlphaFoldDB" id="A0A0E3PJ90"/>
<gene>
    <name evidence="1" type="ORF">MSSIH_3607</name>
</gene>